<organism evidence="1">
    <name type="scientific">Salmonella enterica subsp. arizonae</name>
    <dbReference type="NCBI Taxonomy" id="59203"/>
    <lineage>
        <taxon>Bacteria</taxon>
        <taxon>Pseudomonadati</taxon>
        <taxon>Pseudomonadota</taxon>
        <taxon>Gammaproteobacteria</taxon>
        <taxon>Enterobacterales</taxon>
        <taxon>Enterobacteriaceae</taxon>
        <taxon>Salmonella</taxon>
    </lineage>
</organism>
<accession>A0A5Y2QK01</accession>
<comment type="caution">
    <text evidence="1">The sequence shown here is derived from an EMBL/GenBank/DDBJ whole genome shotgun (WGS) entry which is preliminary data.</text>
</comment>
<protein>
    <submittedName>
        <fullName evidence="1">Uncharacterized protein</fullName>
    </submittedName>
</protein>
<name>A0A5Y2QK01_SALER</name>
<gene>
    <name evidence="1" type="ORF">FLP03_07990</name>
</gene>
<evidence type="ECO:0000313" key="1">
    <source>
        <dbReference type="EMBL" id="ECF4922160.1"/>
    </source>
</evidence>
<reference evidence="1" key="1">
    <citation type="submission" date="2019-07" db="EMBL/GenBank/DDBJ databases">
        <authorList>
            <consortium name="GenomeTrakr network: Whole genome sequencing for foodborne pathogen traceback"/>
        </authorList>
    </citation>
    <scope>NUCLEOTIDE SEQUENCE [LARGE SCALE GENOMIC DNA]</scope>
    <source>
        <strain evidence="1">FDA00014297</strain>
    </source>
</reference>
<proteinExistence type="predicted"/>
<dbReference type="AlphaFoldDB" id="A0A5Y2QK01"/>
<dbReference type="EMBL" id="AAILJL010000004">
    <property type="protein sequence ID" value="ECF4922160.1"/>
    <property type="molecule type" value="Genomic_DNA"/>
</dbReference>
<sequence length="61" mass="7155">MRDTCTAVYIYRFVCPFLTEIVNIYLKDKTYHKLTSDIIPQANYLHEIKELSSKELSAIIT</sequence>
<dbReference type="Proteomes" id="UP000839641">
    <property type="component" value="Unassembled WGS sequence"/>
</dbReference>